<sequence>MNQSNPFSKPAQTSIVLLEDDGTNSNADSLQGELLAQDFRCAAAASADDVIARLTTASVDLLIIACREWPWQRVVEMREAADSYLPIILIADDLTDTLLDHCAAVEIDAVICRPVNHRLLLLKIRSSLKLGELYQREREQKNQLLDYWQTSDLEHEVAAKLFNNVLKAGFLETEAVKVVMSPLALFNGDLVLVAKTPENHLHVLLGDFTGHGLSASIAATPLADIFYGMTRKGFDINEIVTEINAKLYQMLPVNRSLAASVIALYPESSSLKSITCGLPEHFLVNHADNSFLAIRSLNIPLGIQATIDIEEQLHRVSENDSLYLLTDGIFEAENAQGELFGGERILSAIRQSKRDDIKNLQASLEVHTGGTVQKDDNSLVILSCAVDSVPWGRREVRQPMHSIAATTWKQMMEFDIDSLRLINPVPVMVNTLMEIQGLQNYRQDIFMIVSELFANALDHGLLGLDSSLKSSPEGFMRFYARKDQCLQQLKQGRIRLLFIHQPTEQGGRLIVKMRDSGMGFDWHARTSALDSNQAYCGRGISLLETLCSSLVYHGCGNRVTAVFDWQR</sequence>
<evidence type="ECO:0000259" key="2">
    <source>
        <dbReference type="SMART" id="SM00331"/>
    </source>
</evidence>
<dbReference type="InterPro" id="IPR001932">
    <property type="entry name" value="PPM-type_phosphatase-like_dom"/>
</dbReference>
<name>A0ABR9D357_9GAMM</name>
<dbReference type="PANTHER" id="PTHR43156:SF2">
    <property type="entry name" value="STAGE II SPORULATION PROTEIN E"/>
    <property type="match status" value="1"/>
</dbReference>
<dbReference type="SMART" id="SM00331">
    <property type="entry name" value="PP2C_SIG"/>
    <property type="match status" value="1"/>
</dbReference>
<dbReference type="Gene3D" id="3.30.565.10">
    <property type="entry name" value="Histidine kinase-like ATPase, C-terminal domain"/>
    <property type="match status" value="1"/>
</dbReference>
<gene>
    <name evidence="3" type="ORF">IE877_15315</name>
</gene>
<dbReference type="InterPro" id="IPR036890">
    <property type="entry name" value="HATPase_C_sf"/>
</dbReference>
<dbReference type="Proteomes" id="UP000652176">
    <property type="component" value="Unassembled WGS sequence"/>
</dbReference>
<dbReference type="EMBL" id="JACXSS010000001">
    <property type="protein sequence ID" value="MBD9357231.1"/>
    <property type="molecule type" value="Genomic_DNA"/>
</dbReference>
<comment type="caution">
    <text evidence="3">The sequence shown here is derived from an EMBL/GenBank/DDBJ whole genome shotgun (WGS) entry which is preliminary data.</text>
</comment>
<evidence type="ECO:0000313" key="4">
    <source>
        <dbReference type="Proteomes" id="UP000652176"/>
    </source>
</evidence>
<feature type="domain" description="PPM-type phosphatase" evidence="2">
    <location>
        <begin position="171"/>
        <end position="384"/>
    </location>
</feature>
<dbReference type="PANTHER" id="PTHR43156">
    <property type="entry name" value="STAGE II SPORULATION PROTEIN E-RELATED"/>
    <property type="match status" value="1"/>
</dbReference>
<dbReference type="SUPFAM" id="SSF52172">
    <property type="entry name" value="CheY-like"/>
    <property type="match status" value="1"/>
</dbReference>
<evidence type="ECO:0000256" key="1">
    <source>
        <dbReference type="ARBA" id="ARBA00022801"/>
    </source>
</evidence>
<dbReference type="Gene3D" id="3.60.40.10">
    <property type="entry name" value="PPM-type phosphatase domain"/>
    <property type="match status" value="1"/>
</dbReference>
<accession>A0ABR9D357</accession>
<dbReference type="RefSeq" id="WP_192375519.1">
    <property type="nucleotide sequence ID" value="NZ_CAJHIV010000001.1"/>
</dbReference>
<organism evidence="3 4">
    <name type="scientific">Methylomonas albis</name>
    <dbReference type="NCBI Taxonomy" id="1854563"/>
    <lineage>
        <taxon>Bacteria</taxon>
        <taxon>Pseudomonadati</taxon>
        <taxon>Pseudomonadota</taxon>
        <taxon>Gammaproteobacteria</taxon>
        <taxon>Methylococcales</taxon>
        <taxon>Methylococcaceae</taxon>
        <taxon>Methylomonas</taxon>
    </lineage>
</organism>
<dbReference type="Pfam" id="PF07228">
    <property type="entry name" value="SpoIIE"/>
    <property type="match status" value="1"/>
</dbReference>
<dbReference type="InterPro" id="IPR011006">
    <property type="entry name" value="CheY-like_superfamily"/>
</dbReference>
<protein>
    <submittedName>
        <fullName evidence="3">SpoIIE family protein phosphatase</fullName>
    </submittedName>
</protein>
<reference evidence="3 4" key="1">
    <citation type="submission" date="2020-09" db="EMBL/GenBank/DDBJ databases">
        <title>Methylomonas albis sp. nov. and Methylomonas fluvii sp. nov.: Two cold-adapted methanotrophs from the River Elbe and an amended description of Methylovulum psychrotolerans strain Eb1.</title>
        <authorList>
            <person name="Bussmann I.K."/>
            <person name="Klings K.-W."/>
            <person name="Warnstedt J."/>
            <person name="Hoppert M."/>
            <person name="Saborowski A."/>
            <person name="Horn F."/>
            <person name="Liebner S."/>
        </authorList>
    </citation>
    <scope>NUCLEOTIDE SEQUENCE [LARGE SCALE GENOMIC DNA]</scope>
    <source>
        <strain evidence="3 4">EbA</strain>
    </source>
</reference>
<dbReference type="InterPro" id="IPR052016">
    <property type="entry name" value="Bact_Sigma-Reg"/>
</dbReference>
<keyword evidence="1" id="KW-0378">Hydrolase</keyword>
<proteinExistence type="predicted"/>
<evidence type="ECO:0000313" key="3">
    <source>
        <dbReference type="EMBL" id="MBD9357231.1"/>
    </source>
</evidence>
<dbReference type="InterPro" id="IPR036457">
    <property type="entry name" value="PPM-type-like_dom_sf"/>
</dbReference>
<dbReference type="CDD" id="cd16936">
    <property type="entry name" value="HATPase_RsbW-like"/>
    <property type="match status" value="1"/>
</dbReference>
<keyword evidence="4" id="KW-1185">Reference proteome</keyword>